<dbReference type="EMBL" id="FNGS01000001">
    <property type="protein sequence ID" value="SDL17941.1"/>
    <property type="molecule type" value="Genomic_DNA"/>
</dbReference>
<dbReference type="InterPro" id="IPR029058">
    <property type="entry name" value="AB_hydrolase_fold"/>
</dbReference>
<gene>
    <name evidence="6" type="ORF">SAMN04488090_0260</name>
</gene>
<dbReference type="Gene3D" id="3.40.50.1820">
    <property type="entry name" value="alpha/beta hydrolase"/>
    <property type="match status" value="1"/>
</dbReference>
<evidence type="ECO:0000256" key="3">
    <source>
        <dbReference type="ARBA" id="ARBA00022801"/>
    </source>
</evidence>
<organism evidence="6 7">
    <name type="scientific">Siphonobacter aquaeclarae</name>
    <dbReference type="NCBI Taxonomy" id="563176"/>
    <lineage>
        <taxon>Bacteria</taxon>
        <taxon>Pseudomonadati</taxon>
        <taxon>Bacteroidota</taxon>
        <taxon>Cytophagia</taxon>
        <taxon>Cytophagales</taxon>
        <taxon>Cytophagaceae</taxon>
        <taxon>Siphonobacter</taxon>
    </lineage>
</organism>
<evidence type="ECO:0000256" key="4">
    <source>
        <dbReference type="SAM" id="SignalP"/>
    </source>
</evidence>
<sequence length="403" mass="44859">MKRVVLMLLFACASTVNAQQKLLVAGDGSPIRTKAQWRTHRQELIEQFSANMYGHSPAKPAGLSFRVVESDPKALNGLATRKQVRISLSAEGPSFEALLYIPNARRKPAPAILGLNFSGNHAIHTDPGIHLTTSYVESSRSNPCTVDHRATDACRGTNASQWPVEQLLQRGYALVTAYREDIASDVRTTGFQTGIHPFFPDYQNRPDNFGTIAAWAWALSRIQDYLETDKDIDSRRVAVFGFSRLGKAALWAGATDERFAAVISNESGAGGAKLFHRGRGENIRRLCTVFPHWFCRNFHQYMDQDTVLPFDQHQVIALIAPRPVYVASAVEDTNSDPEGEFQSALLAGEAYAFLGKKGLPVSERPPLDQSVQAQIGYHIRSGGHNVTAFDWEQYLRFLDRHFK</sequence>
<dbReference type="Pfam" id="PF22244">
    <property type="entry name" value="GCE_fung"/>
    <property type="match status" value="1"/>
</dbReference>
<keyword evidence="1" id="KW-0719">Serine esterase</keyword>
<feature type="signal peptide" evidence="4">
    <location>
        <begin position="1"/>
        <end position="18"/>
    </location>
</feature>
<dbReference type="AlphaFoldDB" id="A0A1G9HY94"/>
<evidence type="ECO:0000313" key="7">
    <source>
        <dbReference type="Proteomes" id="UP000198901"/>
    </source>
</evidence>
<dbReference type="GO" id="GO:0052689">
    <property type="term" value="F:carboxylic ester hydrolase activity"/>
    <property type="evidence" value="ECO:0007669"/>
    <property type="project" value="UniProtKB-KW"/>
</dbReference>
<evidence type="ECO:0000313" key="6">
    <source>
        <dbReference type="EMBL" id="SDL17941.1"/>
    </source>
</evidence>
<proteinExistence type="predicted"/>
<keyword evidence="2 4" id="KW-0732">Signal</keyword>
<dbReference type="STRING" id="563176.SAMN04488090_0260"/>
<dbReference type="RefSeq" id="WP_093196720.1">
    <property type="nucleotide sequence ID" value="NZ_FNGS01000001.1"/>
</dbReference>
<protein>
    <recommendedName>
        <fullName evidence="5">4-O-methyl-glucuronoyl methylesterase-like domain-containing protein</fullName>
    </recommendedName>
</protein>
<evidence type="ECO:0000256" key="2">
    <source>
        <dbReference type="ARBA" id="ARBA00022729"/>
    </source>
</evidence>
<dbReference type="SUPFAM" id="SSF53474">
    <property type="entry name" value="alpha/beta-Hydrolases"/>
    <property type="match status" value="1"/>
</dbReference>
<name>A0A1G9HY94_9BACT</name>
<evidence type="ECO:0000259" key="5">
    <source>
        <dbReference type="Pfam" id="PF22244"/>
    </source>
</evidence>
<keyword evidence="3" id="KW-0378">Hydrolase</keyword>
<feature type="domain" description="4-O-methyl-glucuronoyl methylesterase-like" evidence="5">
    <location>
        <begin position="167"/>
        <end position="355"/>
    </location>
</feature>
<dbReference type="Proteomes" id="UP000198901">
    <property type="component" value="Unassembled WGS sequence"/>
</dbReference>
<accession>A0A1G9HY94</accession>
<reference evidence="6 7" key="1">
    <citation type="submission" date="2016-10" db="EMBL/GenBank/DDBJ databases">
        <authorList>
            <person name="de Groot N.N."/>
        </authorList>
    </citation>
    <scope>NUCLEOTIDE SEQUENCE [LARGE SCALE GENOMIC DNA]</scope>
    <source>
        <strain evidence="6 7">DSM 21668</strain>
    </source>
</reference>
<dbReference type="InterPro" id="IPR054579">
    <property type="entry name" value="GCE-like_dom"/>
</dbReference>
<feature type="chain" id="PRO_5011575042" description="4-O-methyl-glucuronoyl methylesterase-like domain-containing protein" evidence="4">
    <location>
        <begin position="19"/>
        <end position="403"/>
    </location>
</feature>
<evidence type="ECO:0000256" key="1">
    <source>
        <dbReference type="ARBA" id="ARBA00022487"/>
    </source>
</evidence>
<keyword evidence="7" id="KW-1185">Reference proteome</keyword>
<dbReference type="OrthoDB" id="9809261at2"/>